<evidence type="ECO:0000256" key="5">
    <source>
        <dbReference type="ARBA" id="ARBA00022989"/>
    </source>
</evidence>
<feature type="domain" description="10TM putative phosphate transporter extracellular tail" evidence="10">
    <location>
        <begin position="826"/>
        <end position="915"/>
    </location>
</feature>
<dbReference type="Pfam" id="PF14703">
    <property type="entry name" value="PHM7_cyt"/>
    <property type="match status" value="1"/>
</dbReference>
<dbReference type="GO" id="GO:0005227">
    <property type="term" value="F:calcium-activated cation channel activity"/>
    <property type="evidence" value="ECO:0007669"/>
    <property type="project" value="InterPro"/>
</dbReference>
<keyword evidence="5 8" id="KW-1133">Transmembrane helix</keyword>
<reference evidence="13 14" key="1">
    <citation type="journal article" date="2019" name="Front. Genet.">
        <title>Whole-Genome Sequencing of the Opportunistic Yeast Pathogen Candida inconspicua Uncovers Its Hybrid Origin.</title>
        <authorList>
            <person name="Mixao V."/>
            <person name="Hansen A.P."/>
            <person name="Saus E."/>
            <person name="Boekhout T."/>
            <person name="Lass-Florl C."/>
            <person name="Gabaldon T."/>
        </authorList>
    </citation>
    <scope>NUCLEOTIDE SEQUENCE [LARGE SCALE GENOMIC DNA]</scope>
    <source>
        <strain evidence="13 14">CBS 180</strain>
    </source>
</reference>
<feature type="compositionally biased region" description="Basic and acidic residues" evidence="7">
    <location>
        <begin position="743"/>
        <end position="757"/>
    </location>
</feature>
<evidence type="ECO:0000259" key="11">
    <source>
        <dbReference type="Pfam" id="PF13967"/>
    </source>
</evidence>
<dbReference type="InterPro" id="IPR045122">
    <property type="entry name" value="Csc1-like"/>
</dbReference>
<feature type="transmembrane region" description="Helical" evidence="8">
    <location>
        <begin position="138"/>
        <end position="157"/>
    </location>
</feature>
<feature type="transmembrane region" description="Helical" evidence="8">
    <location>
        <begin position="429"/>
        <end position="449"/>
    </location>
</feature>
<dbReference type="Pfam" id="PF02714">
    <property type="entry name" value="RSN1_7TM"/>
    <property type="match status" value="1"/>
</dbReference>
<feature type="transmembrane region" description="Helical" evidence="8">
    <location>
        <begin position="92"/>
        <end position="113"/>
    </location>
</feature>
<name>A0A4T0WVR2_9ASCO</name>
<feature type="domain" description="CSC1/OSCA1-like 7TM region" evidence="9">
    <location>
        <begin position="385"/>
        <end position="654"/>
    </location>
</feature>
<evidence type="ECO:0000259" key="12">
    <source>
        <dbReference type="Pfam" id="PF14703"/>
    </source>
</evidence>
<organism evidence="13 14">
    <name type="scientific">Pichia inconspicua</name>
    <dbReference type="NCBI Taxonomy" id="52247"/>
    <lineage>
        <taxon>Eukaryota</taxon>
        <taxon>Fungi</taxon>
        <taxon>Dikarya</taxon>
        <taxon>Ascomycota</taxon>
        <taxon>Saccharomycotina</taxon>
        <taxon>Pichiomycetes</taxon>
        <taxon>Pichiales</taxon>
        <taxon>Pichiaceae</taxon>
        <taxon>Pichia</taxon>
    </lineage>
</organism>
<feature type="transmembrane region" description="Helical" evidence="8">
    <location>
        <begin position="576"/>
        <end position="594"/>
    </location>
</feature>
<feature type="region of interest" description="Disordered" evidence="7">
    <location>
        <begin position="722"/>
        <end position="779"/>
    </location>
</feature>
<feature type="compositionally biased region" description="Polar residues" evidence="7">
    <location>
        <begin position="764"/>
        <end position="779"/>
    </location>
</feature>
<dbReference type="InterPro" id="IPR003864">
    <property type="entry name" value="CSC1/OSCA1-like_7TM"/>
</dbReference>
<dbReference type="InterPro" id="IPR022257">
    <property type="entry name" value="PHM7_ext"/>
</dbReference>
<feature type="transmembrane region" description="Helical" evidence="8">
    <location>
        <begin position="522"/>
        <end position="555"/>
    </location>
</feature>
<evidence type="ECO:0000256" key="1">
    <source>
        <dbReference type="ARBA" id="ARBA00004141"/>
    </source>
</evidence>
<dbReference type="GO" id="GO:0005886">
    <property type="term" value="C:plasma membrane"/>
    <property type="evidence" value="ECO:0007669"/>
    <property type="project" value="TreeGrafter"/>
</dbReference>
<keyword evidence="4 8" id="KW-0812">Transmembrane</keyword>
<proteinExistence type="inferred from homology"/>
<dbReference type="Pfam" id="PF12621">
    <property type="entry name" value="PHM7_ext"/>
    <property type="match status" value="1"/>
</dbReference>
<feature type="domain" description="CSC1/OSCA1-like N-terminal transmembrane" evidence="11">
    <location>
        <begin position="10"/>
        <end position="159"/>
    </location>
</feature>
<evidence type="ECO:0000256" key="3">
    <source>
        <dbReference type="ARBA" id="ARBA00022448"/>
    </source>
</evidence>
<protein>
    <recommendedName>
        <fullName evidence="15">Phosphate metabolism protein 7</fullName>
    </recommendedName>
</protein>
<evidence type="ECO:0000256" key="4">
    <source>
        <dbReference type="ARBA" id="ARBA00022692"/>
    </source>
</evidence>
<comment type="caution">
    <text evidence="13">The sequence shown here is derived from an EMBL/GenBank/DDBJ whole genome shotgun (WGS) entry which is preliminary data.</text>
</comment>
<evidence type="ECO:0000313" key="13">
    <source>
        <dbReference type="EMBL" id="TID14844.1"/>
    </source>
</evidence>
<dbReference type="EMBL" id="SELW01000657">
    <property type="protein sequence ID" value="TID14844.1"/>
    <property type="molecule type" value="Genomic_DNA"/>
</dbReference>
<feature type="transmembrane region" description="Helical" evidence="8">
    <location>
        <begin position="600"/>
        <end position="620"/>
    </location>
</feature>
<dbReference type="InterPro" id="IPR027815">
    <property type="entry name" value="CSC1/OSCA1-like_cyt"/>
</dbReference>
<dbReference type="OrthoDB" id="1076608at2759"/>
<evidence type="ECO:0000256" key="2">
    <source>
        <dbReference type="ARBA" id="ARBA00007779"/>
    </source>
</evidence>
<keyword evidence="3" id="KW-0813">Transport</keyword>
<dbReference type="AlphaFoldDB" id="A0A4T0WVR2"/>
<evidence type="ECO:0008006" key="15">
    <source>
        <dbReference type="Google" id="ProtNLM"/>
    </source>
</evidence>
<feature type="transmembrane region" description="Helical" evidence="8">
    <location>
        <begin position="12"/>
        <end position="32"/>
    </location>
</feature>
<dbReference type="STRING" id="52247.A0A4T0WVR2"/>
<sequence>MADSGSSTSAFVSSLIFNLIIFAIFIGIFILLRNKYANVYRPRTTNKLLPAHLRSPPLAHSAFAWFPDLVSRPAKFFIQHTGIDGYFYLRYLMLWANVGLFSGLILWPVLFAINATGGGNKSGFDIISYSNNTHKWRVFAHLFCSWLFFGFVVYCIYSELVYYTGFRHSLQCTAFYNSLPSSKVLLLDNVPEDLLEEENLKRLFPAASNITITRDTKEAREAFEKRTKLQGKLEGAFHKVISKCIGIKRKTEKKLEKGKDVEVPNPPNQIVSYIKEEKLPKYSYKPIIGKKKNVFNDGIEEFNDFNLKIEENKKSIAESSDSLEKVGTVLLQFSEHLELQRAYQAIDGIESMRKSRKFQGFFPNEIIWKNAGLGFAARKSKRSGAQAFLTLMIIFWAIPVAVVGCISNINYLTEKVHFLRFINNMPDVLMGIITGILPSVLLSILMSLVPPIIKWMGKLGGCITVQQLDFWTQQWFFGFQVIQVFIVTTGTSAASSVVTSIIDDPSQAMMMLSEQLPPASNFYISYMLLQGLSISSGMLAQITGLILSFIIGRVFDKTPRQKWNRDIQLSSPSWGVMYGSFGLFTVIMLCYAIIAPIIIVFTSIAFILIAIAQMYSLVYVSGHTVDNRGRNYPLALFEVFVGVYLAEICLIGLFVMQKNWPCVVLESVWLALTVLAHLYLRRQFEPVLDTVPLGVINGAYAQKDLGRAEIIEVGQNYLNEDSNSNGYDNNTLKANEDYSENTSNRKQDEYSETKKAESLGGTLEKSNTHSTKVDNSLNEPYHEMNSSLNKTSGFEVQNKEGVEPMENLQGLPDGSKLGMREAIKRFFKPKNYTDYSFYKPFMPDFWDYPISKQLTCDLDYQPPEIGDSKRPILWIARDELGLSSEIKSICKSYNVDCEDSDAVYNDKGKVTLLPDAFPPGYEATIMY</sequence>
<comment type="similarity">
    <text evidence="2">Belongs to the CSC1 (TC 1.A.17) family.</text>
</comment>
<evidence type="ECO:0000256" key="8">
    <source>
        <dbReference type="SAM" id="Phobius"/>
    </source>
</evidence>
<dbReference type="Proteomes" id="UP000307173">
    <property type="component" value="Unassembled WGS sequence"/>
</dbReference>
<evidence type="ECO:0000256" key="7">
    <source>
        <dbReference type="SAM" id="MobiDB-lite"/>
    </source>
</evidence>
<keyword evidence="14" id="KW-1185">Reference proteome</keyword>
<dbReference type="PANTHER" id="PTHR13018">
    <property type="entry name" value="PROBABLE MEMBRANE PROTEIN DUF221-RELATED"/>
    <property type="match status" value="1"/>
</dbReference>
<feature type="domain" description="CSC1/OSCA1-like cytosolic" evidence="12">
    <location>
        <begin position="184"/>
        <end position="370"/>
    </location>
</feature>
<evidence type="ECO:0000259" key="9">
    <source>
        <dbReference type="Pfam" id="PF02714"/>
    </source>
</evidence>
<gene>
    <name evidence="13" type="ORF">CANINC_004515</name>
</gene>
<evidence type="ECO:0000259" key="10">
    <source>
        <dbReference type="Pfam" id="PF12621"/>
    </source>
</evidence>
<feature type="transmembrane region" description="Helical" evidence="8">
    <location>
        <begin position="632"/>
        <end position="657"/>
    </location>
</feature>
<feature type="compositionally biased region" description="Polar residues" evidence="7">
    <location>
        <begin position="722"/>
        <end position="733"/>
    </location>
</feature>
<keyword evidence="6 8" id="KW-0472">Membrane</keyword>
<feature type="transmembrane region" description="Helical" evidence="8">
    <location>
        <begin position="475"/>
        <end position="502"/>
    </location>
</feature>
<evidence type="ECO:0000313" key="14">
    <source>
        <dbReference type="Proteomes" id="UP000307173"/>
    </source>
</evidence>
<dbReference type="Pfam" id="PF13967">
    <property type="entry name" value="RSN1_TM"/>
    <property type="match status" value="1"/>
</dbReference>
<dbReference type="PANTHER" id="PTHR13018:SF139">
    <property type="entry name" value="PHOSPHATE METABOLISM PROTEIN 7"/>
    <property type="match status" value="1"/>
</dbReference>
<feature type="transmembrane region" description="Helical" evidence="8">
    <location>
        <begin position="388"/>
        <end position="409"/>
    </location>
</feature>
<comment type="subcellular location">
    <subcellularLocation>
        <location evidence="1">Membrane</location>
        <topology evidence="1">Multi-pass membrane protein</topology>
    </subcellularLocation>
</comment>
<evidence type="ECO:0000256" key="6">
    <source>
        <dbReference type="ARBA" id="ARBA00023136"/>
    </source>
</evidence>
<accession>A0A4T0WVR2</accession>
<dbReference type="InterPro" id="IPR032880">
    <property type="entry name" value="CSC1/OSCA1-like_N"/>
</dbReference>